<gene>
    <name evidence="1" type="ORF">GYMLUDRAFT_100519</name>
</gene>
<organism evidence="1 2">
    <name type="scientific">Collybiopsis luxurians FD-317 M1</name>
    <dbReference type="NCBI Taxonomy" id="944289"/>
    <lineage>
        <taxon>Eukaryota</taxon>
        <taxon>Fungi</taxon>
        <taxon>Dikarya</taxon>
        <taxon>Basidiomycota</taxon>
        <taxon>Agaricomycotina</taxon>
        <taxon>Agaricomycetes</taxon>
        <taxon>Agaricomycetidae</taxon>
        <taxon>Agaricales</taxon>
        <taxon>Marasmiineae</taxon>
        <taxon>Omphalotaceae</taxon>
        <taxon>Collybiopsis</taxon>
        <taxon>Collybiopsis luxurians</taxon>
    </lineage>
</organism>
<dbReference type="Proteomes" id="UP000053593">
    <property type="component" value="Unassembled WGS sequence"/>
</dbReference>
<evidence type="ECO:0000313" key="1">
    <source>
        <dbReference type="EMBL" id="KIK53037.1"/>
    </source>
</evidence>
<protein>
    <submittedName>
        <fullName evidence="1">Uncharacterized protein</fullName>
    </submittedName>
</protein>
<reference evidence="1 2" key="1">
    <citation type="submission" date="2014-04" db="EMBL/GenBank/DDBJ databases">
        <title>Evolutionary Origins and Diversification of the Mycorrhizal Mutualists.</title>
        <authorList>
            <consortium name="DOE Joint Genome Institute"/>
            <consortium name="Mycorrhizal Genomics Consortium"/>
            <person name="Kohler A."/>
            <person name="Kuo A."/>
            <person name="Nagy L.G."/>
            <person name="Floudas D."/>
            <person name="Copeland A."/>
            <person name="Barry K.W."/>
            <person name="Cichocki N."/>
            <person name="Veneault-Fourrey C."/>
            <person name="LaButti K."/>
            <person name="Lindquist E.A."/>
            <person name="Lipzen A."/>
            <person name="Lundell T."/>
            <person name="Morin E."/>
            <person name="Murat C."/>
            <person name="Riley R."/>
            <person name="Ohm R."/>
            <person name="Sun H."/>
            <person name="Tunlid A."/>
            <person name="Henrissat B."/>
            <person name="Grigoriev I.V."/>
            <person name="Hibbett D.S."/>
            <person name="Martin F."/>
        </authorList>
    </citation>
    <scope>NUCLEOTIDE SEQUENCE [LARGE SCALE GENOMIC DNA]</scope>
    <source>
        <strain evidence="1 2">FD-317 M1</strain>
    </source>
</reference>
<dbReference type="HOGENOM" id="CLU_3032561_0_0_1"/>
<dbReference type="EMBL" id="KN834834">
    <property type="protein sequence ID" value="KIK53037.1"/>
    <property type="molecule type" value="Genomic_DNA"/>
</dbReference>
<dbReference type="AlphaFoldDB" id="A0A0D0C5F9"/>
<name>A0A0D0C5F9_9AGAR</name>
<proteinExistence type="predicted"/>
<sequence>MGWIWVSGVGLKGNFSFSWCLCFTVSQIARFTIIGCTEFRCLDLENKIHPASGRK</sequence>
<evidence type="ECO:0000313" key="2">
    <source>
        <dbReference type="Proteomes" id="UP000053593"/>
    </source>
</evidence>
<accession>A0A0D0C5F9</accession>
<keyword evidence="2" id="KW-1185">Reference proteome</keyword>